<evidence type="ECO:0000313" key="2">
    <source>
        <dbReference type="Proteomes" id="UP000324222"/>
    </source>
</evidence>
<dbReference type="EMBL" id="VSRR010011721">
    <property type="protein sequence ID" value="MPC53566.1"/>
    <property type="molecule type" value="Genomic_DNA"/>
</dbReference>
<sequence>MNDTASPRQVVGYLFTSTAVMLRSGTAASEHVQEERRRTCWGERRCTQGLACLVNSGARGGCHMGPAITTASQVSLRG</sequence>
<keyword evidence="2" id="KW-1185">Reference proteome</keyword>
<evidence type="ECO:0000313" key="1">
    <source>
        <dbReference type="EMBL" id="MPC53566.1"/>
    </source>
</evidence>
<protein>
    <submittedName>
        <fullName evidence="1">Uncharacterized protein</fullName>
    </submittedName>
</protein>
<dbReference type="AlphaFoldDB" id="A0A5B7G7Y9"/>
<dbReference type="Proteomes" id="UP000324222">
    <property type="component" value="Unassembled WGS sequence"/>
</dbReference>
<organism evidence="1 2">
    <name type="scientific">Portunus trituberculatus</name>
    <name type="common">Swimming crab</name>
    <name type="synonym">Neptunus trituberculatus</name>
    <dbReference type="NCBI Taxonomy" id="210409"/>
    <lineage>
        <taxon>Eukaryota</taxon>
        <taxon>Metazoa</taxon>
        <taxon>Ecdysozoa</taxon>
        <taxon>Arthropoda</taxon>
        <taxon>Crustacea</taxon>
        <taxon>Multicrustacea</taxon>
        <taxon>Malacostraca</taxon>
        <taxon>Eumalacostraca</taxon>
        <taxon>Eucarida</taxon>
        <taxon>Decapoda</taxon>
        <taxon>Pleocyemata</taxon>
        <taxon>Brachyura</taxon>
        <taxon>Eubrachyura</taxon>
        <taxon>Portunoidea</taxon>
        <taxon>Portunidae</taxon>
        <taxon>Portuninae</taxon>
        <taxon>Portunus</taxon>
    </lineage>
</organism>
<gene>
    <name evidence="1" type="ORF">E2C01_047460</name>
</gene>
<accession>A0A5B7G7Y9</accession>
<reference evidence="1 2" key="1">
    <citation type="submission" date="2019-05" db="EMBL/GenBank/DDBJ databases">
        <title>Another draft genome of Portunus trituberculatus and its Hox gene families provides insights of decapod evolution.</title>
        <authorList>
            <person name="Jeong J.-H."/>
            <person name="Song I."/>
            <person name="Kim S."/>
            <person name="Choi T."/>
            <person name="Kim D."/>
            <person name="Ryu S."/>
            <person name="Kim W."/>
        </authorList>
    </citation>
    <scope>NUCLEOTIDE SEQUENCE [LARGE SCALE GENOMIC DNA]</scope>
    <source>
        <tissue evidence="1">Muscle</tissue>
    </source>
</reference>
<proteinExistence type="predicted"/>
<comment type="caution">
    <text evidence="1">The sequence shown here is derived from an EMBL/GenBank/DDBJ whole genome shotgun (WGS) entry which is preliminary data.</text>
</comment>
<name>A0A5B7G7Y9_PORTR</name>